<evidence type="ECO:0000256" key="1">
    <source>
        <dbReference type="SAM" id="MobiDB-lite"/>
    </source>
</evidence>
<reference evidence="2 3" key="1">
    <citation type="submission" date="2024-04" db="EMBL/GenBank/DDBJ databases">
        <authorList>
            <person name="Fracassetti M."/>
        </authorList>
    </citation>
    <scope>NUCLEOTIDE SEQUENCE [LARGE SCALE GENOMIC DNA]</scope>
</reference>
<dbReference type="AlphaFoldDB" id="A0AAV2D9K9"/>
<sequence>MVNGKSSKGGPGGSRFTSLAADEVEEDIGTGRTKADGSNNNHPASFGKGDILTKKSSEGIRGNAKSAGGTSGSAGRESGKKTMTVDSNKQTQPPNETVTLVHPTAEGLNVPVKNTSMKEPPRMPASTQSEKANNGVQPMEPNAMQRHHVRPPDSHSQQVESSGNLALEKTNESIIESLVNEASSS</sequence>
<evidence type="ECO:0000313" key="3">
    <source>
        <dbReference type="Proteomes" id="UP001497516"/>
    </source>
</evidence>
<feature type="compositionally biased region" description="Polar residues" evidence="1">
    <location>
        <begin position="125"/>
        <end position="136"/>
    </location>
</feature>
<feature type="compositionally biased region" description="Polar residues" evidence="1">
    <location>
        <begin position="154"/>
        <end position="164"/>
    </location>
</feature>
<proteinExistence type="predicted"/>
<accession>A0AAV2D9K9</accession>
<keyword evidence="3" id="KW-1185">Reference proteome</keyword>
<feature type="region of interest" description="Disordered" evidence="1">
    <location>
        <begin position="1"/>
        <end position="185"/>
    </location>
</feature>
<feature type="compositionally biased region" description="Polar residues" evidence="1">
    <location>
        <begin position="84"/>
        <end position="98"/>
    </location>
</feature>
<gene>
    <name evidence="2" type="ORF">LTRI10_LOCUS11756</name>
</gene>
<protein>
    <submittedName>
        <fullName evidence="2">Uncharacterized protein</fullName>
    </submittedName>
</protein>
<feature type="compositionally biased region" description="Low complexity" evidence="1">
    <location>
        <begin position="62"/>
        <end position="76"/>
    </location>
</feature>
<organism evidence="2 3">
    <name type="scientific">Linum trigynum</name>
    <dbReference type="NCBI Taxonomy" id="586398"/>
    <lineage>
        <taxon>Eukaryota</taxon>
        <taxon>Viridiplantae</taxon>
        <taxon>Streptophyta</taxon>
        <taxon>Embryophyta</taxon>
        <taxon>Tracheophyta</taxon>
        <taxon>Spermatophyta</taxon>
        <taxon>Magnoliopsida</taxon>
        <taxon>eudicotyledons</taxon>
        <taxon>Gunneridae</taxon>
        <taxon>Pentapetalae</taxon>
        <taxon>rosids</taxon>
        <taxon>fabids</taxon>
        <taxon>Malpighiales</taxon>
        <taxon>Linaceae</taxon>
        <taxon>Linum</taxon>
    </lineage>
</organism>
<evidence type="ECO:0000313" key="2">
    <source>
        <dbReference type="EMBL" id="CAL1368825.1"/>
    </source>
</evidence>
<name>A0AAV2D9K9_9ROSI</name>
<dbReference type="Proteomes" id="UP001497516">
    <property type="component" value="Chromosome 2"/>
</dbReference>
<dbReference type="EMBL" id="OZ034815">
    <property type="protein sequence ID" value="CAL1368825.1"/>
    <property type="molecule type" value="Genomic_DNA"/>
</dbReference>